<dbReference type="GO" id="GO:0008171">
    <property type="term" value="F:O-methyltransferase activity"/>
    <property type="evidence" value="ECO:0007669"/>
    <property type="project" value="InterPro"/>
</dbReference>
<dbReference type="Gramene" id="ESW04744">
    <property type="protein sequence ID" value="ESW04744"/>
    <property type="gene ID" value="PHAVU_011G122000g"/>
</dbReference>
<keyword evidence="8" id="KW-1185">Reference proteome</keyword>
<dbReference type="SUPFAM" id="SSF53335">
    <property type="entry name" value="S-adenosyl-L-methionine-dependent methyltransferases"/>
    <property type="match status" value="1"/>
</dbReference>
<evidence type="ECO:0000256" key="4">
    <source>
        <dbReference type="PIRSR" id="PIRSR005739-1"/>
    </source>
</evidence>
<protein>
    <recommendedName>
        <fullName evidence="9">O-methyltransferase domain-containing protein</fullName>
    </recommendedName>
</protein>
<dbReference type="GO" id="GO:0032259">
    <property type="term" value="P:methylation"/>
    <property type="evidence" value="ECO:0007669"/>
    <property type="project" value="UniProtKB-KW"/>
</dbReference>
<gene>
    <name evidence="7" type="ORF">PHAVU_011G122000g</name>
</gene>
<dbReference type="Pfam" id="PF08100">
    <property type="entry name" value="Dimerisation"/>
    <property type="match status" value="1"/>
</dbReference>
<dbReference type="Gene3D" id="3.40.50.150">
    <property type="entry name" value="Vaccinia Virus protein VP39"/>
    <property type="match status" value="2"/>
</dbReference>
<evidence type="ECO:0000256" key="1">
    <source>
        <dbReference type="ARBA" id="ARBA00022603"/>
    </source>
</evidence>
<evidence type="ECO:0000259" key="6">
    <source>
        <dbReference type="Pfam" id="PF08100"/>
    </source>
</evidence>
<feature type="domain" description="O-methyltransferase C-terminal" evidence="5">
    <location>
        <begin position="199"/>
        <end position="279"/>
    </location>
</feature>
<dbReference type="Proteomes" id="UP000000226">
    <property type="component" value="Chromosome 11"/>
</dbReference>
<dbReference type="InterPro" id="IPR029063">
    <property type="entry name" value="SAM-dependent_MTases_sf"/>
</dbReference>
<dbReference type="InterPro" id="IPR016461">
    <property type="entry name" value="COMT-like"/>
</dbReference>
<reference evidence="8" key="1">
    <citation type="journal article" date="2014" name="Nat. Genet.">
        <title>A reference genome for common bean and genome-wide analysis of dual domestications.</title>
        <authorList>
            <person name="Schmutz J."/>
            <person name="McClean P.E."/>
            <person name="Mamidi S."/>
            <person name="Wu G.A."/>
            <person name="Cannon S.B."/>
            <person name="Grimwood J."/>
            <person name="Jenkins J."/>
            <person name="Shu S."/>
            <person name="Song Q."/>
            <person name="Chavarro C."/>
            <person name="Torres-Torres M."/>
            <person name="Geffroy V."/>
            <person name="Moghaddam S.M."/>
            <person name="Gao D."/>
            <person name="Abernathy B."/>
            <person name="Barry K."/>
            <person name="Blair M."/>
            <person name="Brick M.A."/>
            <person name="Chovatia M."/>
            <person name="Gepts P."/>
            <person name="Goodstein D.M."/>
            <person name="Gonzales M."/>
            <person name="Hellsten U."/>
            <person name="Hyten D.L."/>
            <person name="Jia G."/>
            <person name="Kelly J.D."/>
            <person name="Kudrna D."/>
            <person name="Lee R."/>
            <person name="Richard M.M."/>
            <person name="Miklas P.N."/>
            <person name="Osorno J.M."/>
            <person name="Rodrigues J."/>
            <person name="Thareau V."/>
            <person name="Urrea C.A."/>
            <person name="Wang M."/>
            <person name="Yu Y."/>
            <person name="Zhang M."/>
            <person name="Wing R.A."/>
            <person name="Cregan P.B."/>
            <person name="Rokhsar D.S."/>
            <person name="Jackson S.A."/>
        </authorList>
    </citation>
    <scope>NUCLEOTIDE SEQUENCE [LARGE SCALE GENOMIC DNA]</scope>
    <source>
        <strain evidence="8">cv. G19833</strain>
    </source>
</reference>
<dbReference type="EMBL" id="CM002298">
    <property type="protein sequence ID" value="ESW04744.1"/>
    <property type="molecule type" value="Genomic_DNA"/>
</dbReference>
<evidence type="ECO:0008006" key="9">
    <source>
        <dbReference type="Google" id="ProtNLM"/>
    </source>
</evidence>
<dbReference type="OrthoDB" id="2410195at2759"/>
<evidence type="ECO:0000256" key="2">
    <source>
        <dbReference type="ARBA" id="ARBA00022679"/>
    </source>
</evidence>
<dbReference type="PIRSF" id="PIRSF005739">
    <property type="entry name" value="O-mtase"/>
    <property type="match status" value="1"/>
</dbReference>
<feature type="domain" description="O-methyltransferase C-terminal" evidence="5">
    <location>
        <begin position="104"/>
        <end position="198"/>
    </location>
</feature>
<keyword evidence="3" id="KW-0949">S-adenosyl-L-methionine</keyword>
<dbReference type="InterPro" id="IPR001077">
    <property type="entry name" value="COMT_C"/>
</dbReference>
<dbReference type="SUPFAM" id="SSF46785">
    <property type="entry name" value="Winged helix' DNA-binding domain"/>
    <property type="match status" value="1"/>
</dbReference>
<dbReference type="OMA" id="WIMHDWK"/>
<proteinExistence type="predicted"/>
<keyword evidence="1" id="KW-0489">Methyltransferase</keyword>
<dbReference type="Gene3D" id="1.10.10.10">
    <property type="entry name" value="Winged helix-like DNA-binding domain superfamily/Winged helix DNA-binding domain"/>
    <property type="match status" value="1"/>
</dbReference>
<sequence>MCLKCAIDLCIPDVIHKYGKPMPLSQLIASLPVHPSKTCFISRLMQILVHSGFFSQHIVTHNNQEVSYVLTDASILLLKDHPFRMTCLLQVILDPVLFNPWFQFSTWFTNDDPTPFHTQNEMTLWDYASREPKFNHLFNDAMTNDTRLISSVVIEKCKGVLQGLESLVDVGGGTGTLAKAIANSFPHLNCIVFDLPHVTVMHNWNDEECLKILKRCKEAIKNKDKGKVIIIDTVIGNVKGDSESEQTKLYYDMEMMVLVTGKQRNEKDWAKLFFSAGFNHYKITQVLGFKSLIEVYP</sequence>
<dbReference type="PANTHER" id="PTHR11746">
    <property type="entry name" value="O-METHYLTRANSFERASE"/>
    <property type="match status" value="1"/>
</dbReference>
<dbReference type="InterPro" id="IPR036388">
    <property type="entry name" value="WH-like_DNA-bd_sf"/>
</dbReference>
<evidence type="ECO:0000259" key="5">
    <source>
        <dbReference type="Pfam" id="PF00891"/>
    </source>
</evidence>
<feature type="domain" description="O-methyltransferase dimerisation" evidence="6">
    <location>
        <begin position="1"/>
        <end position="80"/>
    </location>
</feature>
<dbReference type="AlphaFoldDB" id="V7AGR9"/>
<keyword evidence="2" id="KW-0808">Transferase</keyword>
<evidence type="ECO:0000256" key="3">
    <source>
        <dbReference type="ARBA" id="ARBA00022691"/>
    </source>
</evidence>
<dbReference type="GO" id="GO:0046983">
    <property type="term" value="F:protein dimerization activity"/>
    <property type="evidence" value="ECO:0007669"/>
    <property type="project" value="InterPro"/>
</dbReference>
<evidence type="ECO:0000313" key="7">
    <source>
        <dbReference type="EMBL" id="ESW04744.1"/>
    </source>
</evidence>
<dbReference type="GO" id="GO:0008757">
    <property type="term" value="F:S-adenosylmethionine-dependent methyltransferase activity"/>
    <property type="evidence" value="ECO:0007669"/>
    <property type="project" value="UniProtKB-ARBA"/>
</dbReference>
<accession>V7AGR9</accession>
<feature type="active site" description="Proton acceptor" evidence="4">
    <location>
        <position position="202"/>
    </location>
</feature>
<dbReference type="InterPro" id="IPR012967">
    <property type="entry name" value="COMT_dimerisation"/>
</dbReference>
<dbReference type="eggNOG" id="KOG3178">
    <property type="taxonomic scope" value="Eukaryota"/>
</dbReference>
<name>V7AGR9_PHAVU</name>
<dbReference type="PROSITE" id="PS51683">
    <property type="entry name" value="SAM_OMT_II"/>
    <property type="match status" value="1"/>
</dbReference>
<evidence type="ECO:0000313" key="8">
    <source>
        <dbReference type="Proteomes" id="UP000000226"/>
    </source>
</evidence>
<dbReference type="Pfam" id="PF00891">
    <property type="entry name" value="Methyltransf_2"/>
    <property type="match status" value="2"/>
</dbReference>
<organism evidence="7 8">
    <name type="scientific">Phaseolus vulgaris</name>
    <name type="common">Kidney bean</name>
    <name type="synonym">French bean</name>
    <dbReference type="NCBI Taxonomy" id="3885"/>
    <lineage>
        <taxon>Eukaryota</taxon>
        <taxon>Viridiplantae</taxon>
        <taxon>Streptophyta</taxon>
        <taxon>Embryophyta</taxon>
        <taxon>Tracheophyta</taxon>
        <taxon>Spermatophyta</taxon>
        <taxon>Magnoliopsida</taxon>
        <taxon>eudicotyledons</taxon>
        <taxon>Gunneridae</taxon>
        <taxon>Pentapetalae</taxon>
        <taxon>rosids</taxon>
        <taxon>fabids</taxon>
        <taxon>Fabales</taxon>
        <taxon>Fabaceae</taxon>
        <taxon>Papilionoideae</taxon>
        <taxon>50 kb inversion clade</taxon>
        <taxon>NPAAA clade</taxon>
        <taxon>indigoferoid/millettioid clade</taxon>
        <taxon>Phaseoleae</taxon>
        <taxon>Phaseolus</taxon>
    </lineage>
</organism>
<dbReference type="InterPro" id="IPR036390">
    <property type="entry name" value="WH_DNA-bd_sf"/>
</dbReference>